<organism evidence="1 2">
    <name type="scientific">Saccharibacillus endophyticus</name>
    <dbReference type="NCBI Taxonomy" id="2060666"/>
    <lineage>
        <taxon>Bacteria</taxon>
        <taxon>Bacillati</taxon>
        <taxon>Bacillota</taxon>
        <taxon>Bacilli</taxon>
        <taxon>Bacillales</taxon>
        <taxon>Paenibacillaceae</taxon>
        <taxon>Saccharibacillus</taxon>
    </lineage>
</organism>
<sequence>MAVQEIKKAVFKEEVLRLHLVSGEFYTGPCFPDMNDTRFFTVNTAERSVTLPYWAVKRFERLH</sequence>
<dbReference type="EMBL" id="BMDD01000001">
    <property type="protein sequence ID" value="GGH67664.1"/>
    <property type="molecule type" value="Genomic_DNA"/>
</dbReference>
<protein>
    <submittedName>
        <fullName evidence="1">Uncharacterized protein</fullName>
    </submittedName>
</protein>
<keyword evidence="2" id="KW-1185">Reference proteome</keyword>
<accession>A0ABQ1ZID7</accession>
<evidence type="ECO:0000313" key="1">
    <source>
        <dbReference type="EMBL" id="GGH67664.1"/>
    </source>
</evidence>
<dbReference type="Proteomes" id="UP000605427">
    <property type="component" value="Unassembled WGS sequence"/>
</dbReference>
<dbReference type="RefSeq" id="WP_037287539.1">
    <property type="nucleotide sequence ID" value="NZ_BMDD01000001.1"/>
</dbReference>
<comment type="caution">
    <text evidence="1">The sequence shown here is derived from an EMBL/GenBank/DDBJ whole genome shotgun (WGS) entry which is preliminary data.</text>
</comment>
<evidence type="ECO:0000313" key="2">
    <source>
        <dbReference type="Proteomes" id="UP000605427"/>
    </source>
</evidence>
<proteinExistence type="predicted"/>
<name>A0ABQ1ZID7_9BACL</name>
<gene>
    <name evidence="1" type="ORF">GCM10007362_00870</name>
</gene>
<reference evidence="2" key="1">
    <citation type="journal article" date="2019" name="Int. J. Syst. Evol. Microbiol.">
        <title>The Global Catalogue of Microorganisms (GCM) 10K type strain sequencing project: providing services to taxonomists for standard genome sequencing and annotation.</title>
        <authorList>
            <consortium name="The Broad Institute Genomics Platform"/>
            <consortium name="The Broad Institute Genome Sequencing Center for Infectious Disease"/>
            <person name="Wu L."/>
            <person name="Ma J."/>
        </authorList>
    </citation>
    <scope>NUCLEOTIDE SEQUENCE [LARGE SCALE GENOMIC DNA]</scope>
    <source>
        <strain evidence="2">CCM 8702</strain>
    </source>
</reference>